<keyword evidence="6" id="KW-0217">Developmental protein</keyword>
<evidence type="ECO:0000313" key="8">
    <source>
        <dbReference type="Proteomes" id="UP000734854"/>
    </source>
</evidence>
<dbReference type="EMBL" id="JACMSC010000016">
    <property type="protein sequence ID" value="KAG6480532.1"/>
    <property type="molecule type" value="Genomic_DNA"/>
</dbReference>
<keyword evidence="3 6" id="KW-0964">Secreted</keyword>
<organism evidence="7 8">
    <name type="scientific">Zingiber officinale</name>
    <name type="common">Ginger</name>
    <name type="synonym">Amomum zingiber</name>
    <dbReference type="NCBI Taxonomy" id="94328"/>
    <lineage>
        <taxon>Eukaryota</taxon>
        <taxon>Viridiplantae</taxon>
        <taxon>Streptophyta</taxon>
        <taxon>Embryophyta</taxon>
        <taxon>Tracheophyta</taxon>
        <taxon>Spermatophyta</taxon>
        <taxon>Magnoliopsida</taxon>
        <taxon>Liliopsida</taxon>
        <taxon>Zingiberales</taxon>
        <taxon>Zingiberaceae</taxon>
        <taxon>Zingiber</taxon>
    </lineage>
</organism>
<dbReference type="Proteomes" id="UP000734854">
    <property type="component" value="Unassembled WGS sequence"/>
</dbReference>
<evidence type="ECO:0000256" key="5">
    <source>
        <dbReference type="ARBA" id="ARBA00023157"/>
    </source>
</evidence>
<dbReference type="AlphaFoldDB" id="A0A8J5F6Z6"/>
<dbReference type="GO" id="GO:0005576">
    <property type="term" value="C:extracellular region"/>
    <property type="evidence" value="ECO:0007669"/>
    <property type="project" value="UniProtKB-SubCell"/>
</dbReference>
<accession>A0A8J5F6Z6</accession>
<evidence type="ECO:0000256" key="6">
    <source>
        <dbReference type="RuleBase" id="RU367102"/>
    </source>
</evidence>
<comment type="subcellular location">
    <subcellularLocation>
        <location evidence="1 6">Secreted</location>
    </subcellularLocation>
</comment>
<evidence type="ECO:0000313" key="7">
    <source>
        <dbReference type="EMBL" id="KAG6480532.1"/>
    </source>
</evidence>
<sequence>MGLLHSTNHLLLLLLLCSSTSLYNSVEGRSLSILPEIASGRGEGKVRALIGSRPPTCEKRCRTCSHCEAIQVPVITQKTKTRTKKESLDLASNLSGDFNSNYKPLSWKCKCGSIVFDP</sequence>
<comment type="similarity">
    <text evidence="2 6">Belongs to the plant cysteine rich small secretory peptide family. Epidermal patterning factor subfamily.</text>
</comment>
<proteinExistence type="inferred from homology"/>
<dbReference type="GO" id="GO:0010052">
    <property type="term" value="P:guard cell differentiation"/>
    <property type="evidence" value="ECO:0007669"/>
    <property type="project" value="UniProtKB-UniRule"/>
</dbReference>
<evidence type="ECO:0000256" key="4">
    <source>
        <dbReference type="ARBA" id="ARBA00022729"/>
    </source>
</evidence>
<comment type="function">
    <text evidence="6">Controls stomatal patterning.</text>
</comment>
<reference evidence="7 8" key="1">
    <citation type="submission" date="2020-08" db="EMBL/GenBank/DDBJ databases">
        <title>Plant Genome Project.</title>
        <authorList>
            <person name="Zhang R.-G."/>
        </authorList>
    </citation>
    <scope>NUCLEOTIDE SEQUENCE [LARGE SCALE GENOMIC DNA]</scope>
    <source>
        <tissue evidence="7">Rhizome</tissue>
    </source>
</reference>
<keyword evidence="5" id="KW-1015">Disulfide bond</keyword>
<dbReference type="Pfam" id="PF17181">
    <property type="entry name" value="EPF"/>
    <property type="match status" value="1"/>
</dbReference>
<protein>
    <recommendedName>
        <fullName evidence="6">Epidermal patterning factor-like protein</fullName>
    </recommendedName>
</protein>
<dbReference type="InterPro" id="IPR039455">
    <property type="entry name" value="EPFL"/>
</dbReference>
<dbReference type="PANTHER" id="PTHR33109:SF7">
    <property type="entry name" value="EPIDERMAL PATTERNING FACTOR-LIKE PROTEIN 2"/>
    <property type="match status" value="1"/>
</dbReference>
<feature type="chain" id="PRO_5035338693" description="Epidermal patterning factor-like protein" evidence="6">
    <location>
        <begin position="29"/>
        <end position="118"/>
    </location>
</feature>
<keyword evidence="8" id="KW-1185">Reference proteome</keyword>
<evidence type="ECO:0000256" key="1">
    <source>
        <dbReference type="ARBA" id="ARBA00004613"/>
    </source>
</evidence>
<evidence type="ECO:0000256" key="3">
    <source>
        <dbReference type="ARBA" id="ARBA00022525"/>
    </source>
</evidence>
<name>A0A8J5F6Z6_ZINOF</name>
<keyword evidence="4 6" id="KW-0732">Signal</keyword>
<feature type="signal peptide" evidence="6">
    <location>
        <begin position="1"/>
        <end position="28"/>
    </location>
</feature>
<comment type="caution">
    <text evidence="7">The sequence shown here is derived from an EMBL/GenBank/DDBJ whole genome shotgun (WGS) entry which is preliminary data.</text>
</comment>
<dbReference type="PANTHER" id="PTHR33109">
    <property type="entry name" value="EPIDERMAL PATTERNING FACTOR-LIKE PROTEIN 4"/>
    <property type="match status" value="1"/>
</dbReference>
<gene>
    <name evidence="7" type="ORF">ZIOFF_057116</name>
</gene>
<evidence type="ECO:0000256" key="2">
    <source>
        <dbReference type="ARBA" id="ARBA00008127"/>
    </source>
</evidence>